<reference evidence="2 4" key="1">
    <citation type="journal article" date="2012" name="Nature">
        <title>Algal genomes reveal evolutionary mosaicism and the fate of nucleomorphs.</title>
        <authorList>
            <consortium name="DOE Joint Genome Institute"/>
            <person name="Curtis B.A."/>
            <person name="Tanifuji G."/>
            <person name="Burki F."/>
            <person name="Gruber A."/>
            <person name="Irimia M."/>
            <person name="Maruyama S."/>
            <person name="Arias M.C."/>
            <person name="Ball S.G."/>
            <person name="Gile G.H."/>
            <person name="Hirakawa Y."/>
            <person name="Hopkins J.F."/>
            <person name="Kuo A."/>
            <person name="Rensing S.A."/>
            <person name="Schmutz J."/>
            <person name="Symeonidi A."/>
            <person name="Elias M."/>
            <person name="Eveleigh R.J."/>
            <person name="Herman E.K."/>
            <person name="Klute M.J."/>
            <person name="Nakayama T."/>
            <person name="Obornik M."/>
            <person name="Reyes-Prieto A."/>
            <person name="Armbrust E.V."/>
            <person name="Aves S.J."/>
            <person name="Beiko R.G."/>
            <person name="Coutinho P."/>
            <person name="Dacks J.B."/>
            <person name="Durnford D.G."/>
            <person name="Fast N.M."/>
            <person name="Green B.R."/>
            <person name="Grisdale C.J."/>
            <person name="Hempel F."/>
            <person name="Henrissat B."/>
            <person name="Hoppner M.P."/>
            <person name="Ishida K."/>
            <person name="Kim E."/>
            <person name="Koreny L."/>
            <person name="Kroth P.G."/>
            <person name="Liu Y."/>
            <person name="Malik S.B."/>
            <person name="Maier U.G."/>
            <person name="McRose D."/>
            <person name="Mock T."/>
            <person name="Neilson J.A."/>
            <person name="Onodera N.T."/>
            <person name="Poole A.M."/>
            <person name="Pritham E.J."/>
            <person name="Richards T.A."/>
            <person name="Rocap G."/>
            <person name="Roy S.W."/>
            <person name="Sarai C."/>
            <person name="Schaack S."/>
            <person name="Shirato S."/>
            <person name="Slamovits C.H."/>
            <person name="Spencer D.F."/>
            <person name="Suzuki S."/>
            <person name="Worden A.Z."/>
            <person name="Zauner S."/>
            <person name="Barry K."/>
            <person name="Bell C."/>
            <person name="Bharti A.K."/>
            <person name="Crow J.A."/>
            <person name="Grimwood J."/>
            <person name="Kramer R."/>
            <person name="Lindquist E."/>
            <person name="Lucas S."/>
            <person name="Salamov A."/>
            <person name="McFadden G.I."/>
            <person name="Lane C.E."/>
            <person name="Keeling P.J."/>
            <person name="Gray M.W."/>
            <person name="Grigoriev I.V."/>
            <person name="Archibald J.M."/>
        </authorList>
    </citation>
    <scope>NUCLEOTIDE SEQUENCE</scope>
    <source>
        <strain evidence="2 4">CCMP2712</strain>
    </source>
</reference>
<organism evidence="2">
    <name type="scientific">Guillardia theta (strain CCMP2712)</name>
    <name type="common">Cryptophyte</name>
    <dbReference type="NCBI Taxonomy" id="905079"/>
    <lineage>
        <taxon>Eukaryota</taxon>
        <taxon>Cryptophyceae</taxon>
        <taxon>Pyrenomonadales</taxon>
        <taxon>Geminigeraceae</taxon>
        <taxon>Guillardia</taxon>
    </lineage>
</organism>
<gene>
    <name evidence="2" type="ORF">GUITHDRAFT_145392</name>
</gene>
<feature type="transmembrane region" description="Helical" evidence="1">
    <location>
        <begin position="12"/>
        <end position="35"/>
    </location>
</feature>
<keyword evidence="1" id="KW-1133">Transmembrane helix</keyword>
<reference evidence="3" key="3">
    <citation type="submission" date="2016-03" db="UniProtKB">
        <authorList>
            <consortium name="EnsemblProtists"/>
        </authorList>
    </citation>
    <scope>IDENTIFICATION</scope>
</reference>
<dbReference type="AlphaFoldDB" id="L1IKW5"/>
<dbReference type="Proteomes" id="UP000011087">
    <property type="component" value="Unassembled WGS sequence"/>
</dbReference>
<sequence length="223" mass="25477">MAQEMLPRAGSFLFCMSLRCGLQLIAVCDFFASLFRLLSGLIIVASPDLFFDAETSFIDMSIGMSAKRIFLRSVRLQLLLSLPAIYFSWYALSANRSGNLVHLRQYCNWKVLKCGVTLMMHSLLHRIWWDGCGYLPLSSCWEVRNDILFTAFLNLVPSLYCIWIVWSSYYLILDGDLQALWLAGFNFGDPRQFDKSQYQEISKGGELAEGGEEPPKLNVTYFV</sequence>
<proteinExistence type="predicted"/>
<evidence type="ECO:0000256" key="1">
    <source>
        <dbReference type="SAM" id="Phobius"/>
    </source>
</evidence>
<reference evidence="4" key="2">
    <citation type="submission" date="2012-11" db="EMBL/GenBank/DDBJ databases">
        <authorList>
            <person name="Kuo A."/>
            <person name="Curtis B.A."/>
            <person name="Tanifuji G."/>
            <person name="Burki F."/>
            <person name="Gruber A."/>
            <person name="Irimia M."/>
            <person name="Maruyama S."/>
            <person name="Arias M.C."/>
            <person name="Ball S.G."/>
            <person name="Gile G.H."/>
            <person name="Hirakawa Y."/>
            <person name="Hopkins J.F."/>
            <person name="Rensing S.A."/>
            <person name="Schmutz J."/>
            <person name="Symeonidi A."/>
            <person name="Elias M."/>
            <person name="Eveleigh R.J."/>
            <person name="Herman E.K."/>
            <person name="Klute M.J."/>
            <person name="Nakayama T."/>
            <person name="Obornik M."/>
            <person name="Reyes-Prieto A."/>
            <person name="Armbrust E.V."/>
            <person name="Aves S.J."/>
            <person name="Beiko R.G."/>
            <person name="Coutinho P."/>
            <person name="Dacks J.B."/>
            <person name="Durnford D.G."/>
            <person name="Fast N.M."/>
            <person name="Green B.R."/>
            <person name="Grisdale C."/>
            <person name="Hempe F."/>
            <person name="Henrissat B."/>
            <person name="Hoppner M.P."/>
            <person name="Ishida K.-I."/>
            <person name="Kim E."/>
            <person name="Koreny L."/>
            <person name="Kroth P.G."/>
            <person name="Liu Y."/>
            <person name="Malik S.-B."/>
            <person name="Maier U.G."/>
            <person name="McRose D."/>
            <person name="Mock T."/>
            <person name="Neilson J.A."/>
            <person name="Onodera N.T."/>
            <person name="Poole A.M."/>
            <person name="Pritham E.J."/>
            <person name="Richards T.A."/>
            <person name="Rocap G."/>
            <person name="Roy S.W."/>
            <person name="Sarai C."/>
            <person name="Schaack S."/>
            <person name="Shirato S."/>
            <person name="Slamovits C.H."/>
            <person name="Spencer D.F."/>
            <person name="Suzuki S."/>
            <person name="Worden A.Z."/>
            <person name="Zauner S."/>
            <person name="Barry K."/>
            <person name="Bell C."/>
            <person name="Bharti A.K."/>
            <person name="Crow J.A."/>
            <person name="Grimwood J."/>
            <person name="Kramer R."/>
            <person name="Lindquist E."/>
            <person name="Lucas S."/>
            <person name="Salamov A."/>
            <person name="McFadden G.I."/>
            <person name="Lane C.E."/>
            <person name="Keeling P.J."/>
            <person name="Gray M.W."/>
            <person name="Grigoriev I.V."/>
            <person name="Archibald J.M."/>
        </authorList>
    </citation>
    <scope>NUCLEOTIDE SEQUENCE</scope>
    <source>
        <strain evidence="4">CCMP2712</strain>
    </source>
</reference>
<dbReference type="RefSeq" id="XP_005823873.1">
    <property type="nucleotide sequence ID" value="XM_005823816.1"/>
</dbReference>
<keyword evidence="4" id="KW-1185">Reference proteome</keyword>
<dbReference type="KEGG" id="gtt:GUITHDRAFT_145392"/>
<evidence type="ECO:0000313" key="3">
    <source>
        <dbReference type="EnsemblProtists" id="EKX36893"/>
    </source>
</evidence>
<accession>L1IKW5</accession>
<dbReference type="EMBL" id="JH993066">
    <property type="protein sequence ID" value="EKX36893.1"/>
    <property type="molecule type" value="Genomic_DNA"/>
</dbReference>
<dbReference type="PaxDb" id="55529-EKX36893"/>
<dbReference type="HOGENOM" id="CLU_1242132_0_0_1"/>
<feature type="transmembrane region" description="Helical" evidence="1">
    <location>
        <begin position="147"/>
        <end position="172"/>
    </location>
</feature>
<protein>
    <submittedName>
        <fullName evidence="2 3">Uncharacterized protein</fullName>
    </submittedName>
</protein>
<name>L1IKW5_GUITC</name>
<keyword evidence="1" id="KW-0472">Membrane</keyword>
<dbReference type="GeneID" id="17293659"/>
<feature type="transmembrane region" description="Helical" evidence="1">
    <location>
        <begin position="74"/>
        <end position="92"/>
    </location>
</feature>
<dbReference type="EnsemblProtists" id="EKX36893">
    <property type="protein sequence ID" value="EKX36893"/>
    <property type="gene ID" value="GUITHDRAFT_145392"/>
</dbReference>
<evidence type="ECO:0000313" key="4">
    <source>
        <dbReference type="Proteomes" id="UP000011087"/>
    </source>
</evidence>
<keyword evidence="1" id="KW-0812">Transmembrane</keyword>
<evidence type="ECO:0000313" key="2">
    <source>
        <dbReference type="EMBL" id="EKX36893.1"/>
    </source>
</evidence>